<protein>
    <recommendedName>
        <fullName evidence="6">Membrane-anchored protein</fullName>
    </recommendedName>
</protein>
<dbReference type="RefSeq" id="WP_213654024.1">
    <property type="nucleotide sequence ID" value="NZ_BOSL01000002.1"/>
</dbReference>
<keyword evidence="2" id="KW-0812">Transmembrane</keyword>
<dbReference type="Proteomes" id="UP000679992">
    <property type="component" value="Unassembled WGS sequence"/>
</dbReference>
<dbReference type="EMBL" id="BOSL01000002">
    <property type="protein sequence ID" value="GIP52066.1"/>
    <property type="molecule type" value="Genomic_DNA"/>
</dbReference>
<proteinExistence type="predicted"/>
<feature type="signal peptide" evidence="3">
    <location>
        <begin position="1"/>
        <end position="32"/>
    </location>
</feature>
<keyword evidence="2" id="KW-1133">Transmembrane helix</keyword>
<feature type="transmembrane region" description="Helical" evidence="2">
    <location>
        <begin position="256"/>
        <end position="282"/>
    </location>
</feature>
<evidence type="ECO:0000256" key="3">
    <source>
        <dbReference type="SAM" id="SignalP"/>
    </source>
</evidence>
<evidence type="ECO:0008006" key="6">
    <source>
        <dbReference type="Google" id="ProtNLM"/>
    </source>
</evidence>
<evidence type="ECO:0000313" key="5">
    <source>
        <dbReference type="Proteomes" id="UP000679992"/>
    </source>
</evidence>
<sequence length="335" mass="36702">MWKKKRFIGRLGAASVTVMMLATIFTSNGAYAETELNWIEGTGQSVTLGDDLAELKLSEDFVFLNGADTQTFQQESGGVPSGMEIGMVFPMDDAQNWAVMFEYEDSGHISDKEKNDIDADALLESYIKGTEESNKNRDEANHMFVDGWETPPKYDEKLRSLTWSLIGHDAYDEQIINYNVRILTREGNVSAVLISDPAELAQSKQIMEDQILTAFTLKDGQRYEDFDPKVDKKAEYGLTALIVGGAGLAVAKKVGLIGALVLIIRKFWVVIIAALGVVWRFITGKKKKKQELQSNLTQDPPVGGTAPGNQDPYAPAAPNSGQGQPPQTPPAPPAD</sequence>
<evidence type="ECO:0000256" key="2">
    <source>
        <dbReference type="SAM" id="Phobius"/>
    </source>
</evidence>
<organism evidence="4 5">
    <name type="scientific">Paenibacillus vini</name>
    <dbReference type="NCBI Taxonomy" id="1476024"/>
    <lineage>
        <taxon>Bacteria</taxon>
        <taxon>Bacillati</taxon>
        <taxon>Bacillota</taxon>
        <taxon>Bacilli</taxon>
        <taxon>Bacillales</taxon>
        <taxon>Paenibacillaceae</taxon>
        <taxon>Paenibacillus</taxon>
    </lineage>
</organism>
<feature type="chain" id="PRO_5045354898" description="Membrane-anchored protein" evidence="3">
    <location>
        <begin position="33"/>
        <end position="335"/>
    </location>
</feature>
<dbReference type="Pfam" id="PF09935">
    <property type="entry name" value="DUF2167"/>
    <property type="match status" value="1"/>
</dbReference>
<keyword evidence="5" id="KW-1185">Reference proteome</keyword>
<keyword evidence="3" id="KW-0732">Signal</keyword>
<comment type="caution">
    <text evidence="4">The sequence shown here is derived from an EMBL/GenBank/DDBJ whole genome shotgun (WGS) entry which is preliminary data.</text>
</comment>
<dbReference type="InterPro" id="IPR018682">
    <property type="entry name" value="DUF2167_membr"/>
</dbReference>
<keyword evidence="2" id="KW-0472">Membrane</keyword>
<evidence type="ECO:0000313" key="4">
    <source>
        <dbReference type="EMBL" id="GIP52066.1"/>
    </source>
</evidence>
<evidence type="ECO:0000256" key="1">
    <source>
        <dbReference type="SAM" id="MobiDB-lite"/>
    </source>
</evidence>
<accession>A0ABQ4M7U4</accession>
<gene>
    <name evidence="4" type="ORF">J42TS3_11010</name>
</gene>
<feature type="region of interest" description="Disordered" evidence="1">
    <location>
        <begin position="290"/>
        <end position="335"/>
    </location>
</feature>
<reference evidence="4 5" key="1">
    <citation type="submission" date="2021-03" db="EMBL/GenBank/DDBJ databases">
        <title>Antimicrobial resistance genes in bacteria isolated from Japanese honey, and their potential for conferring macrolide and lincosamide resistance in the American foulbrood pathogen Paenibacillus larvae.</title>
        <authorList>
            <person name="Okamoto M."/>
            <person name="Kumagai M."/>
            <person name="Kanamori H."/>
            <person name="Takamatsu D."/>
        </authorList>
    </citation>
    <scope>NUCLEOTIDE SEQUENCE [LARGE SCALE GENOMIC DNA]</scope>
    <source>
        <strain evidence="4 5">J42TS3</strain>
    </source>
</reference>
<name>A0ABQ4M7U4_9BACL</name>
<feature type="compositionally biased region" description="Pro residues" evidence="1">
    <location>
        <begin position="326"/>
        <end position="335"/>
    </location>
</feature>